<dbReference type="InterPro" id="IPR036318">
    <property type="entry name" value="FAD-bd_PCMH-like_sf"/>
</dbReference>
<keyword evidence="4" id="KW-0560">Oxidoreductase</keyword>
<dbReference type="PANTHER" id="PTHR11748">
    <property type="entry name" value="D-LACTATE DEHYDROGENASE"/>
    <property type="match status" value="1"/>
</dbReference>
<dbReference type="InterPro" id="IPR016167">
    <property type="entry name" value="FAD-bd_PCMH_sub1"/>
</dbReference>
<dbReference type="InterPro" id="IPR004113">
    <property type="entry name" value="FAD-bd_oxidored_4_C"/>
</dbReference>
<dbReference type="PROSITE" id="PS51387">
    <property type="entry name" value="FAD_PCMH"/>
    <property type="match status" value="1"/>
</dbReference>
<dbReference type="InterPro" id="IPR006094">
    <property type="entry name" value="Oxid_FAD_bind_N"/>
</dbReference>
<dbReference type="InterPro" id="IPR016170">
    <property type="entry name" value="Cytok_DH_C_sf"/>
</dbReference>
<dbReference type="SUPFAM" id="SSF56176">
    <property type="entry name" value="FAD-binding/transporter-associated domain-like"/>
    <property type="match status" value="1"/>
</dbReference>
<dbReference type="InterPro" id="IPR016171">
    <property type="entry name" value="Vanillyl_alc_oxidase_C-sub2"/>
</dbReference>
<dbReference type="InterPro" id="IPR016169">
    <property type="entry name" value="FAD-bd_PCMH_sub2"/>
</dbReference>
<dbReference type="Pfam" id="PF02913">
    <property type="entry name" value="FAD-oxidase_C"/>
    <property type="match status" value="1"/>
</dbReference>
<keyword evidence="3" id="KW-0274">FAD</keyword>
<evidence type="ECO:0000256" key="1">
    <source>
        <dbReference type="ARBA" id="ARBA00001974"/>
    </source>
</evidence>
<dbReference type="GO" id="GO:1903457">
    <property type="term" value="P:lactate catabolic process"/>
    <property type="evidence" value="ECO:0007669"/>
    <property type="project" value="TreeGrafter"/>
</dbReference>
<dbReference type="GO" id="GO:0071949">
    <property type="term" value="F:FAD binding"/>
    <property type="evidence" value="ECO:0007669"/>
    <property type="project" value="InterPro"/>
</dbReference>
<feature type="domain" description="FAD-binding PCMH-type" evidence="5">
    <location>
        <begin position="45"/>
        <end position="232"/>
    </location>
</feature>
<dbReference type="GO" id="GO:0004458">
    <property type="term" value="F:D-lactate dehydrogenase (cytochrome) activity"/>
    <property type="evidence" value="ECO:0007669"/>
    <property type="project" value="TreeGrafter"/>
</dbReference>
<evidence type="ECO:0000313" key="7">
    <source>
        <dbReference type="Proteomes" id="UP000284006"/>
    </source>
</evidence>
<dbReference type="GO" id="GO:0008720">
    <property type="term" value="F:D-lactate dehydrogenase (NAD+) activity"/>
    <property type="evidence" value="ECO:0007669"/>
    <property type="project" value="TreeGrafter"/>
</dbReference>
<dbReference type="EMBL" id="QYUP01000008">
    <property type="protein sequence ID" value="RJG27619.1"/>
    <property type="molecule type" value="Genomic_DNA"/>
</dbReference>
<dbReference type="RefSeq" id="WP_119808965.1">
    <property type="nucleotide sequence ID" value="NZ_QYUP01000008.1"/>
</dbReference>
<comment type="caution">
    <text evidence="6">The sequence shown here is derived from an EMBL/GenBank/DDBJ whole genome shotgun (WGS) entry which is preliminary data.</text>
</comment>
<organism evidence="6 7">
    <name type="scientific">Massilia cavernae</name>
    <dbReference type="NCBI Taxonomy" id="2320864"/>
    <lineage>
        <taxon>Bacteria</taxon>
        <taxon>Pseudomonadati</taxon>
        <taxon>Pseudomonadota</taxon>
        <taxon>Betaproteobacteria</taxon>
        <taxon>Burkholderiales</taxon>
        <taxon>Oxalobacteraceae</taxon>
        <taxon>Telluria group</taxon>
        <taxon>Massilia</taxon>
    </lineage>
</organism>
<dbReference type="Proteomes" id="UP000284006">
    <property type="component" value="Unassembled WGS sequence"/>
</dbReference>
<dbReference type="Gene3D" id="1.10.45.10">
    <property type="entry name" value="Vanillyl-alcohol Oxidase, Chain A, domain 4"/>
    <property type="match status" value="1"/>
</dbReference>
<reference evidence="6 7" key="1">
    <citation type="submission" date="2018-09" db="EMBL/GenBank/DDBJ databases">
        <authorList>
            <person name="Zhu H."/>
        </authorList>
    </citation>
    <scope>NUCLEOTIDE SEQUENCE [LARGE SCALE GENOMIC DNA]</scope>
    <source>
        <strain evidence="6 7">K1S02-61</strain>
    </source>
</reference>
<dbReference type="OrthoDB" id="9811557at2"/>
<proteinExistence type="predicted"/>
<comment type="cofactor">
    <cofactor evidence="1">
        <name>FAD</name>
        <dbReference type="ChEBI" id="CHEBI:57692"/>
    </cofactor>
</comment>
<evidence type="ECO:0000313" key="6">
    <source>
        <dbReference type="EMBL" id="RJG27619.1"/>
    </source>
</evidence>
<evidence type="ECO:0000256" key="3">
    <source>
        <dbReference type="ARBA" id="ARBA00022827"/>
    </source>
</evidence>
<accession>A0A418Y8I6</accession>
<dbReference type="AlphaFoldDB" id="A0A418Y8I6"/>
<dbReference type="InterPro" id="IPR016166">
    <property type="entry name" value="FAD-bd_PCMH"/>
</dbReference>
<dbReference type="SUPFAM" id="SSF55103">
    <property type="entry name" value="FAD-linked oxidases, C-terminal domain"/>
    <property type="match status" value="1"/>
</dbReference>
<sequence>MGATFEHGAAANVYLLDELRAIVGGAQIRDDVATLERYARSTASRSTRALAVVTPGSVAEVAGVVRAALRHRTPVYPISTGKNWGYGDACPVTEGQVIVELSRMNRIITVDPTLAYAVIEPGVTQRQLSEYLAAHKLDFWIDCTGAGPDTSFMGNILERGFGHSPYGNRLQHVAGMQVVLASGDVLETGFGHYPNARAAYLFPYGVGPFLDGLFTQSNFGIVTRIAIWLMPKSEAVEHFFCTVERHEDIGAVVDALRPLRMDGTLRSILHIGNDLRVLSGGTVYPREQAGGAPMLPGGLRQRMREGAGVGAWTVSGALYGSKRQVAAARHALKQAMKPTPARTIILTEGRLRLGALAARLLGGTRAGKRMRARVDLGEALFAMNRGVPNGRFLAGAYWRRRGGLPSGFPHDANPAADNCGLLWVSPILPMRGADLLAVYRLVEPVFAEFRFDLFITFSMINERALGGVITVAYDKDDPDEVARALGCYQKVFDLCMAEGYVPYRVGNQSMAQLDPHSDVFWATVRQIKAALDPDGIIAPGRYQPPPL</sequence>
<dbReference type="Gene3D" id="3.30.43.10">
    <property type="entry name" value="Uridine Diphospho-n-acetylenolpyruvylglucosamine Reductase, domain 2"/>
    <property type="match status" value="1"/>
</dbReference>
<evidence type="ECO:0000256" key="2">
    <source>
        <dbReference type="ARBA" id="ARBA00022630"/>
    </source>
</evidence>
<protein>
    <submittedName>
        <fullName evidence="6">FAD-binding oxidoreductase</fullName>
    </submittedName>
</protein>
<keyword evidence="7" id="KW-1185">Reference proteome</keyword>
<dbReference type="InterPro" id="IPR016164">
    <property type="entry name" value="FAD-linked_Oxase-like_C"/>
</dbReference>
<evidence type="ECO:0000256" key="4">
    <source>
        <dbReference type="ARBA" id="ARBA00023002"/>
    </source>
</evidence>
<gene>
    <name evidence="6" type="ORF">D3872_00535</name>
</gene>
<evidence type="ECO:0000259" key="5">
    <source>
        <dbReference type="PROSITE" id="PS51387"/>
    </source>
</evidence>
<keyword evidence="2" id="KW-0285">Flavoprotein</keyword>
<dbReference type="Gene3D" id="3.40.462.10">
    <property type="entry name" value="FAD-linked oxidases, C-terminal domain"/>
    <property type="match status" value="1"/>
</dbReference>
<dbReference type="Pfam" id="PF01565">
    <property type="entry name" value="FAD_binding_4"/>
    <property type="match status" value="1"/>
</dbReference>
<dbReference type="Gene3D" id="3.30.465.10">
    <property type="match status" value="1"/>
</dbReference>
<dbReference type="PANTHER" id="PTHR11748:SF114">
    <property type="entry name" value="ARYL-ALCOHOL OXIDASE VANILLYL-ALCOHOL OXIDASE (AFU_ORTHOLOGUE AFUA_3G09500)-RELATED"/>
    <property type="match status" value="1"/>
</dbReference>
<name>A0A418Y8I6_9BURK</name>